<dbReference type="PANTHER" id="PTHR33908">
    <property type="entry name" value="MANNOSYLTRANSFERASE YKCB-RELATED"/>
    <property type="match status" value="1"/>
</dbReference>
<accession>A0A419VWG2</accession>
<protein>
    <submittedName>
        <fullName evidence="10">4-amino-4-deoxy-L-arabinose transferase-like glycosyltransferase</fullName>
    </submittedName>
</protein>
<feature type="transmembrane region" description="Helical" evidence="8">
    <location>
        <begin position="86"/>
        <end position="107"/>
    </location>
</feature>
<keyword evidence="2" id="KW-1003">Cell membrane</keyword>
<evidence type="ECO:0000313" key="10">
    <source>
        <dbReference type="EMBL" id="RKD86485.1"/>
    </source>
</evidence>
<keyword evidence="6 8" id="KW-1133">Transmembrane helix</keyword>
<proteinExistence type="predicted"/>
<comment type="caution">
    <text evidence="10">The sequence shown here is derived from an EMBL/GenBank/DDBJ whole genome shotgun (WGS) entry which is preliminary data.</text>
</comment>
<organism evidence="10 11">
    <name type="scientific">Mangrovibacterium diazotrophicum</name>
    <dbReference type="NCBI Taxonomy" id="1261403"/>
    <lineage>
        <taxon>Bacteria</taxon>
        <taxon>Pseudomonadati</taxon>
        <taxon>Bacteroidota</taxon>
        <taxon>Bacteroidia</taxon>
        <taxon>Marinilabiliales</taxon>
        <taxon>Prolixibacteraceae</taxon>
        <taxon>Mangrovibacterium</taxon>
    </lineage>
</organism>
<dbReference type="AlphaFoldDB" id="A0A419VWG2"/>
<comment type="subcellular location">
    <subcellularLocation>
        <location evidence="1">Cell membrane</location>
        <topology evidence="1">Multi-pass membrane protein</topology>
    </subcellularLocation>
</comment>
<dbReference type="InterPro" id="IPR050297">
    <property type="entry name" value="LipidA_mod_glycosyltrf_83"/>
</dbReference>
<keyword evidence="4 10" id="KW-0808">Transferase</keyword>
<dbReference type="GO" id="GO:0016763">
    <property type="term" value="F:pentosyltransferase activity"/>
    <property type="evidence" value="ECO:0007669"/>
    <property type="project" value="TreeGrafter"/>
</dbReference>
<name>A0A419VWG2_9BACT</name>
<dbReference type="Pfam" id="PF13231">
    <property type="entry name" value="PMT_2"/>
    <property type="match status" value="1"/>
</dbReference>
<keyword evidence="3" id="KW-0328">Glycosyltransferase</keyword>
<evidence type="ECO:0000256" key="5">
    <source>
        <dbReference type="ARBA" id="ARBA00022692"/>
    </source>
</evidence>
<keyword evidence="7 8" id="KW-0472">Membrane</keyword>
<feature type="transmembrane region" description="Helical" evidence="8">
    <location>
        <begin position="213"/>
        <end position="231"/>
    </location>
</feature>
<dbReference type="Proteomes" id="UP000283387">
    <property type="component" value="Unassembled WGS sequence"/>
</dbReference>
<dbReference type="PANTHER" id="PTHR33908:SF3">
    <property type="entry name" value="UNDECAPRENYL PHOSPHATE-ALPHA-4-AMINO-4-DEOXY-L-ARABINOSE ARABINOSYL TRANSFERASE"/>
    <property type="match status" value="1"/>
</dbReference>
<gene>
    <name evidence="10" type="ORF">BC643_4178</name>
</gene>
<evidence type="ECO:0000256" key="3">
    <source>
        <dbReference type="ARBA" id="ARBA00022676"/>
    </source>
</evidence>
<feature type="domain" description="Glycosyltransferase RgtA/B/C/D-like" evidence="9">
    <location>
        <begin position="65"/>
        <end position="228"/>
    </location>
</feature>
<keyword evidence="11" id="KW-1185">Reference proteome</keyword>
<feature type="transmembrane region" description="Helical" evidence="8">
    <location>
        <begin position="184"/>
        <end position="201"/>
    </location>
</feature>
<evidence type="ECO:0000256" key="2">
    <source>
        <dbReference type="ARBA" id="ARBA00022475"/>
    </source>
</evidence>
<evidence type="ECO:0000313" key="11">
    <source>
        <dbReference type="Proteomes" id="UP000283387"/>
    </source>
</evidence>
<dbReference type="GO" id="GO:0005886">
    <property type="term" value="C:plasma membrane"/>
    <property type="evidence" value="ECO:0007669"/>
    <property type="project" value="UniProtKB-SubCell"/>
</dbReference>
<evidence type="ECO:0000256" key="1">
    <source>
        <dbReference type="ARBA" id="ARBA00004651"/>
    </source>
</evidence>
<feature type="transmembrane region" description="Helical" evidence="8">
    <location>
        <begin position="379"/>
        <end position="398"/>
    </location>
</feature>
<feature type="transmembrane region" description="Helical" evidence="8">
    <location>
        <begin position="316"/>
        <end position="335"/>
    </location>
</feature>
<dbReference type="RefSeq" id="WP_170154644.1">
    <property type="nucleotide sequence ID" value="NZ_RAPN01000004.1"/>
</dbReference>
<sequence length="522" mass="58627">MLINVSKWKYLPLLVFALAWALYLANSGGVNIYILDEAKNAECAREMFERSDLIVPTFNQVLRTDKPPLHYFFMMLSYSVYGVNPFAARFFSALFGALTVLTTFLFARKYAGSKTALLTAMVLLASVHLSIQFHLAVPDPYLVFFMTAAIFSFYLFLKEEKALYGWTLYAALGFGTLAKGPVAIALPGLIFLLYLIFSKQFKWAIIGKLHPFAGALLVLAIALPWFLWVHIKTNGAWTEGFFLKHNLGRFTEEMEGHGGTFMATILFVLVGLFPFSVYMPQAIVKAFKKRHNEFVLFNLIVGLTIIGFFMLSKTRLPNYTVPALPYLAVLTALFLNEKLLEQKALRTGLWVAAGISLILVPALLIALQTDPALYEVKNVGWYFLLFPILMLAAVVFLYQQKTETALSLMLAGGISVALVFFGMAFPKIDSQNPVAKSIHLLEGKEVRYFQKFNASYSFNLKREIKEIEAEEMAAFFDEYPDGVIISTKKKISAIDLPETAEVSFSAQDTFESPVTVLITRKK</sequence>
<feature type="transmembrane region" description="Helical" evidence="8">
    <location>
        <begin position="259"/>
        <end position="279"/>
    </location>
</feature>
<evidence type="ECO:0000256" key="8">
    <source>
        <dbReference type="SAM" id="Phobius"/>
    </source>
</evidence>
<evidence type="ECO:0000256" key="7">
    <source>
        <dbReference type="ARBA" id="ARBA00023136"/>
    </source>
</evidence>
<keyword evidence="5 8" id="KW-0812">Transmembrane</keyword>
<dbReference type="GO" id="GO:0010041">
    <property type="term" value="P:response to iron(III) ion"/>
    <property type="evidence" value="ECO:0007669"/>
    <property type="project" value="TreeGrafter"/>
</dbReference>
<evidence type="ECO:0000259" key="9">
    <source>
        <dbReference type="Pfam" id="PF13231"/>
    </source>
</evidence>
<reference evidence="10 11" key="1">
    <citation type="submission" date="2018-09" db="EMBL/GenBank/DDBJ databases">
        <title>Genomic Encyclopedia of Archaeal and Bacterial Type Strains, Phase II (KMG-II): from individual species to whole genera.</title>
        <authorList>
            <person name="Goeker M."/>
        </authorList>
    </citation>
    <scope>NUCLEOTIDE SEQUENCE [LARGE SCALE GENOMIC DNA]</scope>
    <source>
        <strain evidence="10 11">DSM 27148</strain>
    </source>
</reference>
<dbReference type="GO" id="GO:0009103">
    <property type="term" value="P:lipopolysaccharide biosynthetic process"/>
    <property type="evidence" value="ECO:0007669"/>
    <property type="project" value="UniProtKB-ARBA"/>
</dbReference>
<feature type="transmembrane region" description="Helical" evidence="8">
    <location>
        <begin position="116"/>
        <end position="135"/>
    </location>
</feature>
<evidence type="ECO:0000256" key="6">
    <source>
        <dbReference type="ARBA" id="ARBA00022989"/>
    </source>
</evidence>
<feature type="transmembrane region" description="Helical" evidence="8">
    <location>
        <begin position="405"/>
        <end position="425"/>
    </location>
</feature>
<evidence type="ECO:0000256" key="4">
    <source>
        <dbReference type="ARBA" id="ARBA00022679"/>
    </source>
</evidence>
<feature type="transmembrane region" description="Helical" evidence="8">
    <location>
        <begin position="291"/>
        <end position="310"/>
    </location>
</feature>
<dbReference type="InterPro" id="IPR038731">
    <property type="entry name" value="RgtA/B/C-like"/>
</dbReference>
<dbReference type="EMBL" id="RAPN01000004">
    <property type="protein sequence ID" value="RKD86485.1"/>
    <property type="molecule type" value="Genomic_DNA"/>
</dbReference>
<feature type="transmembrane region" description="Helical" evidence="8">
    <location>
        <begin position="347"/>
        <end position="367"/>
    </location>
</feature>